<evidence type="ECO:0000256" key="5">
    <source>
        <dbReference type="ARBA" id="ARBA00034545"/>
    </source>
</evidence>
<accession>A0AAU0UQT1</accession>
<dbReference type="Pfam" id="PF13847">
    <property type="entry name" value="Methyltransf_31"/>
    <property type="match status" value="1"/>
</dbReference>
<comment type="catalytic activity">
    <reaction evidence="6">
        <text>arsenic triglutathione + [thioredoxin]-dithiol + S-adenosyl-L-methionine + 2 H2O = methylarsonous acid + [thioredoxin]-disulfide + 3 glutathione + S-adenosyl-L-homocysteine + H(+)</text>
        <dbReference type="Rhea" id="RHEA:69460"/>
        <dbReference type="Rhea" id="RHEA-COMP:10698"/>
        <dbReference type="Rhea" id="RHEA-COMP:10700"/>
        <dbReference type="ChEBI" id="CHEBI:15377"/>
        <dbReference type="ChEBI" id="CHEBI:15378"/>
        <dbReference type="ChEBI" id="CHEBI:17826"/>
        <dbReference type="ChEBI" id="CHEBI:29950"/>
        <dbReference type="ChEBI" id="CHEBI:50058"/>
        <dbReference type="ChEBI" id="CHEBI:57856"/>
        <dbReference type="ChEBI" id="CHEBI:57925"/>
        <dbReference type="ChEBI" id="CHEBI:59789"/>
        <dbReference type="ChEBI" id="CHEBI:183640"/>
        <dbReference type="EC" id="2.1.1.137"/>
    </reaction>
</comment>
<dbReference type="SUPFAM" id="SSF53335">
    <property type="entry name" value="S-adenosyl-L-methionine-dependent methyltransferases"/>
    <property type="match status" value="1"/>
</dbReference>
<dbReference type="GO" id="GO:0032259">
    <property type="term" value="P:methylation"/>
    <property type="evidence" value="ECO:0007669"/>
    <property type="project" value="UniProtKB-KW"/>
</dbReference>
<sequence>MPKELLKISHPCGNTMANADLLPGDTLLDLASGAGLDCFIASGTVGNDGKVYGLELTKEMLGKAIEFRRQLDIKNVQFLHGDMEQIPMENGSVDVVTINCGLSLVSNKERVLAEIARVLTTNGYFVAADVTSKKPVPRELREDADAWSWCVGGCLTIKEWEGLLKRYFTKFDIRTLQQYPVDIDDKTKITFETVLIKAYSR</sequence>
<feature type="domain" description="Methyltransferase" evidence="9">
    <location>
        <begin position="24"/>
        <end position="165"/>
    </location>
</feature>
<keyword evidence="10" id="KW-0489">Methyltransferase</keyword>
<evidence type="ECO:0000256" key="1">
    <source>
        <dbReference type="ARBA" id="ARBA00022679"/>
    </source>
</evidence>
<evidence type="ECO:0000256" key="4">
    <source>
        <dbReference type="ARBA" id="ARBA00034521"/>
    </source>
</evidence>
<dbReference type="PANTHER" id="PTHR43675:SF8">
    <property type="entry name" value="ARSENITE METHYLTRANSFERASE"/>
    <property type="match status" value="1"/>
</dbReference>
<evidence type="ECO:0000256" key="8">
    <source>
        <dbReference type="ARBA" id="ARBA00048428"/>
    </source>
</evidence>
<evidence type="ECO:0000256" key="7">
    <source>
        <dbReference type="ARBA" id="ARBA00047943"/>
    </source>
</evidence>
<comment type="catalytic activity">
    <reaction evidence="8">
        <text>arsenic triglutathione + 3 [thioredoxin]-dithiol + 3 S-adenosyl-L-methionine = trimethylarsine + 3 [thioredoxin]-disulfide + 3 glutathione + 3 S-adenosyl-L-homocysteine + 3 H(+)</text>
        <dbReference type="Rhea" id="RHEA:69432"/>
        <dbReference type="Rhea" id="RHEA-COMP:10698"/>
        <dbReference type="Rhea" id="RHEA-COMP:10700"/>
        <dbReference type="ChEBI" id="CHEBI:15378"/>
        <dbReference type="ChEBI" id="CHEBI:27130"/>
        <dbReference type="ChEBI" id="CHEBI:29950"/>
        <dbReference type="ChEBI" id="CHEBI:50058"/>
        <dbReference type="ChEBI" id="CHEBI:57856"/>
        <dbReference type="ChEBI" id="CHEBI:57925"/>
        <dbReference type="ChEBI" id="CHEBI:59789"/>
        <dbReference type="ChEBI" id="CHEBI:183640"/>
        <dbReference type="EC" id="2.1.1.137"/>
    </reaction>
</comment>
<comment type="catalytic activity">
    <reaction evidence="7">
        <text>arsenic triglutathione + 2 [thioredoxin]-dithiol + 2 S-adenosyl-L-methionine + H2O = dimethylarsinous acid + 2 [thioredoxin]-disulfide + 3 glutathione + 2 S-adenosyl-L-homocysteine + 2 H(+)</text>
        <dbReference type="Rhea" id="RHEA:69464"/>
        <dbReference type="Rhea" id="RHEA-COMP:10698"/>
        <dbReference type="Rhea" id="RHEA-COMP:10700"/>
        <dbReference type="ChEBI" id="CHEBI:15377"/>
        <dbReference type="ChEBI" id="CHEBI:15378"/>
        <dbReference type="ChEBI" id="CHEBI:23808"/>
        <dbReference type="ChEBI" id="CHEBI:29950"/>
        <dbReference type="ChEBI" id="CHEBI:50058"/>
        <dbReference type="ChEBI" id="CHEBI:57856"/>
        <dbReference type="ChEBI" id="CHEBI:57925"/>
        <dbReference type="ChEBI" id="CHEBI:59789"/>
        <dbReference type="ChEBI" id="CHEBI:183640"/>
        <dbReference type="EC" id="2.1.1.137"/>
    </reaction>
</comment>
<evidence type="ECO:0000313" key="10">
    <source>
        <dbReference type="EMBL" id="WRO22566.1"/>
    </source>
</evidence>
<reference evidence="10 11" key="1">
    <citation type="submission" date="2023-04" db="EMBL/GenBank/DDBJ databases">
        <authorList>
            <person name="Hsu D."/>
        </authorList>
    </citation>
    <scope>NUCLEOTIDE SEQUENCE [LARGE SCALE GENOMIC DNA]</scope>
    <source>
        <strain evidence="10 11">MK1</strain>
    </source>
</reference>
<dbReference type="Gene3D" id="3.40.50.150">
    <property type="entry name" value="Vaccinia Virus protein VP39"/>
    <property type="match status" value="1"/>
</dbReference>
<gene>
    <name evidence="10" type="ORF">MFMK1_002401</name>
</gene>
<dbReference type="GO" id="GO:0030791">
    <property type="term" value="F:arsenite methyltransferase activity"/>
    <property type="evidence" value="ECO:0007669"/>
    <property type="project" value="UniProtKB-EC"/>
</dbReference>
<evidence type="ECO:0000256" key="6">
    <source>
        <dbReference type="ARBA" id="ARBA00047941"/>
    </source>
</evidence>
<dbReference type="PANTHER" id="PTHR43675">
    <property type="entry name" value="ARSENITE METHYLTRANSFERASE"/>
    <property type="match status" value="1"/>
</dbReference>
<dbReference type="InterPro" id="IPR026669">
    <property type="entry name" value="Arsenite_MeTrfase-like"/>
</dbReference>
<evidence type="ECO:0000256" key="2">
    <source>
        <dbReference type="ARBA" id="ARBA00022691"/>
    </source>
</evidence>
<dbReference type="InterPro" id="IPR029063">
    <property type="entry name" value="SAM-dependent_MTases_sf"/>
</dbReference>
<proteinExistence type="inferred from homology"/>
<dbReference type="AlphaFoldDB" id="A0AAU0UQT1"/>
<keyword evidence="1" id="KW-0808">Transferase</keyword>
<dbReference type="EC" id="2.1.1.137" evidence="4"/>
<evidence type="ECO:0000313" key="11">
    <source>
        <dbReference type="Proteomes" id="UP001329915"/>
    </source>
</evidence>
<evidence type="ECO:0000259" key="9">
    <source>
        <dbReference type="Pfam" id="PF13847"/>
    </source>
</evidence>
<dbReference type="RefSeq" id="WP_366921975.1">
    <property type="nucleotide sequence ID" value="NZ_CP121694.1"/>
</dbReference>
<dbReference type="EMBL" id="CP121694">
    <property type="protein sequence ID" value="WRO22566.1"/>
    <property type="molecule type" value="Genomic_DNA"/>
</dbReference>
<organism evidence="10 11">
    <name type="scientific">Metallumcola ferriviriculae</name>
    <dbReference type="NCBI Taxonomy" id="3039180"/>
    <lineage>
        <taxon>Bacteria</taxon>
        <taxon>Bacillati</taxon>
        <taxon>Bacillota</taxon>
        <taxon>Clostridia</taxon>
        <taxon>Neomoorellales</taxon>
        <taxon>Desulfitibacteraceae</taxon>
        <taxon>Metallumcola</taxon>
    </lineage>
</organism>
<name>A0AAU0UQT1_9FIRM</name>
<dbReference type="CDD" id="cd02440">
    <property type="entry name" value="AdoMet_MTases"/>
    <property type="match status" value="1"/>
</dbReference>
<protein>
    <recommendedName>
        <fullName evidence="5">Arsenite methyltransferase</fullName>
        <ecNumber evidence="4">2.1.1.137</ecNumber>
    </recommendedName>
</protein>
<comment type="similarity">
    <text evidence="3">Belongs to the methyltransferase superfamily. Arsenite methyltransferase family.</text>
</comment>
<keyword evidence="11" id="KW-1185">Reference proteome</keyword>
<dbReference type="KEGG" id="dbc:MFMK1_002401"/>
<dbReference type="InterPro" id="IPR025714">
    <property type="entry name" value="Methyltranfer_dom"/>
</dbReference>
<evidence type="ECO:0000256" key="3">
    <source>
        <dbReference type="ARBA" id="ARBA00034487"/>
    </source>
</evidence>
<keyword evidence="2" id="KW-0949">S-adenosyl-L-methionine</keyword>
<dbReference type="Proteomes" id="UP001329915">
    <property type="component" value="Chromosome"/>
</dbReference>